<dbReference type="InterPro" id="IPR036779">
    <property type="entry name" value="LysM_dom_sf"/>
</dbReference>
<feature type="domain" description="LysM" evidence="3">
    <location>
        <begin position="98"/>
        <end position="143"/>
    </location>
</feature>
<sequence length="144" mass="15249">MKKVFMVSIVLIALAGCGSNTGKTEDSSSSSKTEQSTSSSTKESFTSISSSSTTISSETNQSAAVLQETQQPESEVVAEEAVPSSEEQPVQTSEPQQAIYDAAQPDEGPNQVAARNGITLEELMELNGMTGEEMLQPGQELRVK</sequence>
<evidence type="ECO:0000259" key="3">
    <source>
        <dbReference type="PROSITE" id="PS51782"/>
    </source>
</evidence>
<dbReference type="SUPFAM" id="SSF54106">
    <property type="entry name" value="LysM domain"/>
    <property type="match status" value="1"/>
</dbReference>
<keyword evidence="5" id="KW-1185">Reference proteome</keyword>
<dbReference type="EMBL" id="BMKI01000034">
    <property type="protein sequence ID" value="GGD06091.1"/>
    <property type="molecule type" value="Genomic_DNA"/>
</dbReference>
<organism evidence="4 5">
    <name type="scientific">Enterococcus wangshanyuanii</name>
    <dbReference type="NCBI Taxonomy" id="2005703"/>
    <lineage>
        <taxon>Bacteria</taxon>
        <taxon>Bacillati</taxon>
        <taxon>Bacillota</taxon>
        <taxon>Bacilli</taxon>
        <taxon>Lactobacillales</taxon>
        <taxon>Enterococcaceae</taxon>
        <taxon>Enterococcus</taxon>
    </lineage>
</organism>
<gene>
    <name evidence="4" type="ORF">GCM10011573_39380</name>
</gene>
<evidence type="ECO:0000313" key="4">
    <source>
        <dbReference type="EMBL" id="GGD06091.1"/>
    </source>
</evidence>
<dbReference type="InterPro" id="IPR018392">
    <property type="entry name" value="LysM"/>
</dbReference>
<dbReference type="PROSITE" id="PS51257">
    <property type="entry name" value="PROKAR_LIPOPROTEIN"/>
    <property type="match status" value="1"/>
</dbReference>
<dbReference type="PROSITE" id="PS51782">
    <property type="entry name" value="LYSM"/>
    <property type="match status" value="1"/>
</dbReference>
<proteinExistence type="predicted"/>
<protein>
    <recommendedName>
        <fullName evidence="3">LysM domain-containing protein</fullName>
    </recommendedName>
</protein>
<dbReference type="Gene3D" id="3.10.350.10">
    <property type="entry name" value="LysM domain"/>
    <property type="match status" value="1"/>
</dbReference>
<reference evidence="5" key="1">
    <citation type="journal article" date="2019" name="Int. J. Syst. Evol. Microbiol.">
        <title>The Global Catalogue of Microorganisms (GCM) 10K type strain sequencing project: providing services to taxonomists for standard genome sequencing and annotation.</title>
        <authorList>
            <consortium name="The Broad Institute Genomics Platform"/>
            <consortium name="The Broad Institute Genome Sequencing Center for Infectious Disease"/>
            <person name="Wu L."/>
            <person name="Ma J."/>
        </authorList>
    </citation>
    <scope>NUCLEOTIDE SEQUENCE [LARGE SCALE GENOMIC DNA]</scope>
    <source>
        <strain evidence="5">CGMCC 1.15942</strain>
    </source>
</reference>
<evidence type="ECO:0000313" key="5">
    <source>
        <dbReference type="Proteomes" id="UP000630615"/>
    </source>
</evidence>
<comment type="caution">
    <text evidence="4">The sequence shown here is derived from an EMBL/GenBank/DDBJ whole genome shotgun (WGS) entry which is preliminary data.</text>
</comment>
<dbReference type="RefSeq" id="WP_227011124.1">
    <property type="nucleotide sequence ID" value="NZ_BMKI01000034.1"/>
</dbReference>
<accession>A0ABQ1PXD7</accession>
<feature type="chain" id="PRO_5045867605" description="LysM domain-containing protein" evidence="2">
    <location>
        <begin position="23"/>
        <end position="144"/>
    </location>
</feature>
<dbReference type="Pfam" id="PF01476">
    <property type="entry name" value="LysM"/>
    <property type="match status" value="1"/>
</dbReference>
<feature type="region of interest" description="Disordered" evidence="1">
    <location>
        <begin position="18"/>
        <end position="111"/>
    </location>
</feature>
<evidence type="ECO:0000256" key="2">
    <source>
        <dbReference type="SAM" id="SignalP"/>
    </source>
</evidence>
<evidence type="ECO:0000256" key="1">
    <source>
        <dbReference type="SAM" id="MobiDB-lite"/>
    </source>
</evidence>
<keyword evidence="2" id="KW-0732">Signal</keyword>
<feature type="compositionally biased region" description="Low complexity" evidence="1">
    <location>
        <begin position="70"/>
        <end position="89"/>
    </location>
</feature>
<feature type="signal peptide" evidence="2">
    <location>
        <begin position="1"/>
        <end position="22"/>
    </location>
</feature>
<name>A0ABQ1PXD7_9ENTE</name>
<feature type="compositionally biased region" description="Low complexity" evidence="1">
    <location>
        <begin position="27"/>
        <end position="62"/>
    </location>
</feature>
<dbReference type="Proteomes" id="UP000630615">
    <property type="component" value="Unassembled WGS sequence"/>
</dbReference>